<dbReference type="OrthoDB" id="10502618at2759"/>
<gene>
    <name evidence="1" type="ORF">EHS25_008896</name>
</gene>
<evidence type="ECO:0000313" key="1">
    <source>
        <dbReference type="EMBL" id="RSH92480.1"/>
    </source>
</evidence>
<protein>
    <submittedName>
        <fullName evidence="1">Uncharacterized protein</fullName>
    </submittedName>
</protein>
<name>A0A427YN52_9TREE</name>
<dbReference type="EMBL" id="RSCD01000006">
    <property type="protein sequence ID" value="RSH92480.1"/>
    <property type="molecule type" value="Genomic_DNA"/>
</dbReference>
<comment type="caution">
    <text evidence="1">The sequence shown here is derived from an EMBL/GenBank/DDBJ whole genome shotgun (WGS) entry which is preliminary data.</text>
</comment>
<accession>A0A427YN52</accession>
<dbReference type="AlphaFoldDB" id="A0A427YN52"/>
<keyword evidence="2" id="KW-1185">Reference proteome</keyword>
<proteinExistence type="predicted"/>
<evidence type="ECO:0000313" key="2">
    <source>
        <dbReference type="Proteomes" id="UP000279259"/>
    </source>
</evidence>
<dbReference type="Proteomes" id="UP000279259">
    <property type="component" value="Unassembled WGS sequence"/>
</dbReference>
<reference evidence="1 2" key="1">
    <citation type="submission" date="2018-11" db="EMBL/GenBank/DDBJ databases">
        <title>Genome sequence of Saitozyma podzolica DSM 27192.</title>
        <authorList>
            <person name="Aliyu H."/>
            <person name="Gorte O."/>
            <person name="Ochsenreither K."/>
        </authorList>
    </citation>
    <scope>NUCLEOTIDE SEQUENCE [LARGE SCALE GENOMIC DNA]</scope>
    <source>
        <strain evidence="1 2">DSM 27192</strain>
    </source>
</reference>
<organism evidence="1 2">
    <name type="scientific">Saitozyma podzolica</name>
    <dbReference type="NCBI Taxonomy" id="1890683"/>
    <lineage>
        <taxon>Eukaryota</taxon>
        <taxon>Fungi</taxon>
        <taxon>Dikarya</taxon>
        <taxon>Basidiomycota</taxon>
        <taxon>Agaricomycotina</taxon>
        <taxon>Tremellomycetes</taxon>
        <taxon>Tremellales</taxon>
        <taxon>Trimorphomycetaceae</taxon>
        <taxon>Saitozyma</taxon>
    </lineage>
</organism>
<sequence length="150" mass="16254">MQTPAPARSSDAVVTFSDVRSAFTALESSLRALPNAHRLHYEGNLMMVSHAFVSEDEFRAFAFSGPSWDRTPGTGRTGRWGSCGLLPLPPLSPRSLGSAFTSATTLWVLSDRLARFGKPPPASHLTTEMSSVWVNASSLVYRLGQLPPHV</sequence>